<dbReference type="EMBL" id="CP115174">
    <property type="protein sequence ID" value="WBO24213.1"/>
    <property type="molecule type" value="Genomic_DNA"/>
</dbReference>
<dbReference type="InterPro" id="IPR051531">
    <property type="entry name" value="N-acetyltransferase"/>
</dbReference>
<accession>A0ABY7NS64</accession>
<keyword evidence="3" id="KW-1185">Reference proteome</keyword>
<gene>
    <name evidence="2" type="ORF">PBT88_08965</name>
</gene>
<evidence type="ECO:0000313" key="2">
    <source>
        <dbReference type="EMBL" id="WBO24213.1"/>
    </source>
</evidence>
<sequence length="177" mass="19532">MIETARLILRGWGDADGETFARVTNSPAVMMHLGGVAPAERLARLAAEQQALQARDGHCFWIVERKADRALLGFCGLEKGDVGPIAGEIEIGWRLREDAWGQGYAKEAAFASLAWGWAHLDAPRIMAITTPANRASWGLMERLGMTRRHDLDFGHPAFARDHPLSAHITYVADRPVH</sequence>
<proteinExistence type="predicted"/>
<name>A0ABY7NS64_9SPHN</name>
<dbReference type="Gene3D" id="3.40.630.30">
    <property type="match status" value="1"/>
</dbReference>
<evidence type="ECO:0000259" key="1">
    <source>
        <dbReference type="Pfam" id="PF13302"/>
    </source>
</evidence>
<dbReference type="PANTHER" id="PTHR43792">
    <property type="entry name" value="GNAT FAMILY, PUTATIVE (AFU_ORTHOLOGUE AFUA_3G00765)-RELATED-RELATED"/>
    <property type="match status" value="1"/>
</dbReference>
<evidence type="ECO:0000313" key="3">
    <source>
        <dbReference type="Proteomes" id="UP001210865"/>
    </source>
</evidence>
<dbReference type="InterPro" id="IPR016181">
    <property type="entry name" value="Acyl_CoA_acyltransferase"/>
</dbReference>
<reference evidence="2 3" key="1">
    <citation type="submission" date="2022-12" db="EMBL/GenBank/DDBJ databases">
        <title>Sphingomonas abieness sp. nov., an endophytic bacterium isolated from Abies koreana.</title>
        <authorList>
            <person name="Jiang L."/>
            <person name="Lee J."/>
        </authorList>
    </citation>
    <scope>NUCLEOTIDE SEQUENCE [LARGE SCALE GENOMIC DNA]</scope>
    <source>
        <strain evidence="3">PAMB 00755</strain>
    </source>
</reference>
<dbReference type="SUPFAM" id="SSF55729">
    <property type="entry name" value="Acyl-CoA N-acyltransferases (Nat)"/>
    <property type="match status" value="1"/>
</dbReference>
<dbReference type="RefSeq" id="WP_270078842.1">
    <property type="nucleotide sequence ID" value="NZ_CP115174.1"/>
</dbReference>
<dbReference type="PANTHER" id="PTHR43792:SF1">
    <property type="entry name" value="N-ACETYLTRANSFERASE DOMAIN-CONTAINING PROTEIN"/>
    <property type="match status" value="1"/>
</dbReference>
<dbReference type="Proteomes" id="UP001210865">
    <property type="component" value="Chromosome"/>
</dbReference>
<protein>
    <submittedName>
        <fullName evidence="2">GNAT family N-acetyltransferase</fullName>
    </submittedName>
</protein>
<organism evidence="2 3">
    <name type="scientific">Sphingomonas abietis</name>
    <dbReference type="NCBI Taxonomy" id="3012344"/>
    <lineage>
        <taxon>Bacteria</taxon>
        <taxon>Pseudomonadati</taxon>
        <taxon>Pseudomonadota</taxon>
        <taxon>Alphaproteobacteria</taxon>
        <taxon>Sphingomonadales</taxon>
        <taxon>Sphingomonadaceae</taxon>
        <taxon>Sphingomonas</taxon>
    </lineage>
</organism>
<feature type="domain" description="N-acetyltransferase" evidence="1">
    <location>
        <begin position="6"/>
        <end position="146"/>
    </location>
</feature>
<dbReference type="Pfam" id="PF13302">
    <property type="entry name" value="Acetyltransf_3"/>
    <property type="match status" value="1"/>
</dbReference>
<dbReference type="InterPro" id="IPR000182">
    <property type="entry name" value="GNAT_dom"/>
</dbReference>